<dbReference type="PANTHER" id="PTHR36424">
    <property type="entry name" value="PHEROMONE-REGULATED MEMBRANE PROTEIN 6"/>
    <property type="match status" value="1"/>
</dbReference>
<reference evidence="4" key="1">
    <citation type="journal article" date="2017" name="Genome Biol.">
        <title>Comparative genomics reveals high biological diversity and specific adaptations in the industrially and medically important fungal genus Aspergillus.</title>
        <authorList>
            <person name="de Vries R.P."/>
            <person name="Riley R."/>
            <person name="Wiebenga A."/>
            <person name="Aguilar-Osorio G."/>
            <person name="Amillis S."/>
            <person name="Uchima C.A."/>
            <person name="Anderluh G."/>
            <person name="Asadollahi M."/>
            <person name="Askin M."/>
            <person name="Barry K."/>
            <person name="Battaglia E."/>
            <person name="Bayram O."/>
            <person name="Benocci T."/>
            <person name="Braus-Stromeyer S.A."/>
            <person name="Caldana C."/>
            <person name="Canovas D."/>
            <person name="Cerqueira G.C."/>
            <person name="Chen F."/>
            <person name="Chen W."/>
            <person name="Choi C."/>
            <person name="Clum A."/>
            <person name="Dos Santos R.A."/>
            <person name="Damasio A.R."/>
            <person name="Diallinas G."/>
            <person name="Emri T."/>
            <person name="Fekete E."/>
            <person name="Flipphi M."/>
            <person name="Freyberg S."/>
            <person name="Gallo A."/>
            <person name="Gournas C."/>
            <person name="Habgood R."/>
            <person name="Hainaut M."/>
            <person name="Harispe M.L."/>
            <person name="Henrissat B."/>
            <person name="Hilden K.S."/>
            <person name="Hope R."/>
            <person name="Hossain A."/>
            <person name="Karabika E."/>
            <person name="Karaffa L."/>
            <person name="Karanyi Z."/>
            <person name="Krasevec N."/>
            <person name="Kuo A."/>
            <person name="Kusch H."/>
            <person name="LaButti K."/>
            <person name="Lagendijk E.L."/>
            <person name="Lapidus A."/>
            <person name="Levasseur A."/>
            <person name="Lindquist E."/>
            <person name="Lipzen A."/>
            <person name="Logrieco A.F."/>
            <person name="MacCabe A."/>
            <person name="Maekelae M.R."/>
            <person name="Malavazi I."/>
            <person name="Melin P."/>
            <person name="Meyer V."/>
            <person name="Mielnichuk N."/>
            <person name="Miskei M."/>
            <person name="Molnar A.P."/>
            <person name="Mule G."/>
            <person name="Ngan C.Y."/>
            <person name="Orejas M."/>
            <person name="Orosz E."/>
            <person name="Ouedraogo J.P."/>
            <person name="Overkamp K.M."/>
            <person name="Park H.-S."/>
            <person name="Perrone G."/>
            <person name="Piumi F."/>
            <person name="Punt P.J."/>
            <person name="Ram A.F."/>
            <person name="Ramon A."/>
            <person name="Rauscher S."/>
            <person name="Record E."/>
            <person name="Riano-Pachon D.M."/>
            <person name="Robert V."/>
            <person name="Roehrig J."/>
            <person name="Ruller R."/>
            <person name="Salamov A."/>
            <person name="Salih N.S."/>
            <person name="Samson R.A."/>
            <person name="Sandor E."/>
            <person name="Sanguinetti M."/>
            <person name="Schuetze T."/>
            <person name="Sepcic K."/>
            <person name="Shelest E."/>
            <person name="Sherlock G."/>
            <person name="Sophianopoulou V."/>
            <person name="Squina F.M."/>
            <person name="Sun H."/>
            <person name="Susca A."/>
            <person name="Todd R.B."/>
            <person name="Tsang A."/>
            <person name="Unkles S.E."/>
            <person name="van de Wiele N."/>
            <person name="van Rossen-Uffink D."/>
            <person name="Oliveira J.V."/>
            <person name="Vesth T.C."/>
            <person name="Visser J."/>
            <person name="Yu J.-H."/>
            <person name="Zhou M."/>
            <person name="Andersen M.R."/>
            <person name="Archer D.B."/>
            <person name="Baker S.E."/>
            <person name="Benoit I."/>
            <person name="Brakhage A.A."/>
            <person name="Braus G.H."/>
            <person name="Fischer R."/>
            <person name="Frisvad J.C."/>
            <person name="Goldman G.H."/>
            <person name="Houbraken J."/>
            <person name="Oakley B."/>
            <person name="Pocsi I."/>
            <person name="Scazzocchio C."/>
            <person name="Seiboth B."/>
            <person name="vanKuyk P.A."/>
            <person name="Wortman J."/>
            <person name="Dyer P.S."/>
            <person name="Grigoriev I.V."/>
        </authorList>
    </citation>
    <scope>NUCLEOTIDE SEQUENCE [LARGE SCALE GENOMIC DNA]</scope>
    <source>
        <strain evidence="4">ITEM 5010</strain>
    </source>
</reference>
<evidence type="ECO:0008006" key="5">
    <source>
        <dbReference type="Google" id="ProtNLM"/>
    </source>
</evidence>
<accession>A0A1R3RX42</accession>
<feature type="region of interest" description="Disordered" evidence="1">
    <location>
        <begin position="758"/>
        <end position="869"/>
    </location>
</feature>
<evidence type="ECO:0000313" key="3">
    <source>
        <dbReference type="EMBL" id="OOF99017.1"/>
    </source>
</evidence>
<dbReference type="GO" id="GO:0005886">
    <property type="term" value="C:plasma membrane"/>
    <property type="evidence" value="ECO:0007669"/>
    <property type="project" value="InterPro"/>
</dbReference>
<name>A0A1R3RX42_ASPC5</name>
<sequence length="869" mass="95241">MFCSGDREKGPVALEEQWDYINLDDFKSESCLSPFSYFFLYVFLAISIAVYGVDTFTAVNLLAFSRWAGSIEPAIPFNISRWIFAVCIIISFALLVYRWMRAIRAMRSGSIAHSFLDSLAVRIQSIRMGHNGRGWRRFLVFAELAKSKKGAEYVALFAYFSFESWMSTIFADGPRQVVNAITLYSVMQMDLLPGGKNTTDEGGSTASQLFYNIKMLAEDNTERAVVLIGMLFTLVIWALSMLKLFLAVVLYLIFLFHHIPSEDGSLKAYCRRKINTRLTRIVRRKVNKALAKGVVLQDRKPTNPNMGLDKRPTLPSVGVPDDDKTPIVTTISRTTTQTTLPAYSSRPGTAALDRKPTLPDVGAFNDKPSLTRTMTESSAYSDAYLLSGGTAVSGYSPLDRHGTAPPVPPLPHQGPAPMPRAQTPRIRPDFNQPPPDPGYNSPMERVPSGLGSRGPTEEDNPFEAYGAHVPPSGTPFRPYSPAVDPNSRSLTSGSVLPSGGAPDRTFSPLSQSHGLPYPPHDNEYPLRSLTPSSPSGIRSPAGASDGMKDRALSPVDSVGAGGYIAFNPAARSLPLPFNGDAVAEPDEYAIGHAEHPYGTQEHGLDGYVAFNPQTNHLSSESNPASPFNEQYGEEHDDMTHDSGVRYFSPTDSGEQPPTQHYYIAFNPPTSVESHMEPTEPRVSNEDHHDEHITADPAENLDERPVSEIPHVVPDFHDNYVALNPSARKSTDSDIFLPSDEHHERLSAEQVHTIDTGLVSPVSSNESPATNNTYVTFNPANSPAQTELEHRLSNEHHTESNVTPENPFASSADVEETRPSNGYVAFSPSARSPTTPTTPITASHEHNGSPAQTMSPPDHPQALPYRPDHF</sequence>
<dbReference type="GO" id="GO:0015079">
    <property type="term" value="F:potassium ion transmembrane transporter activity"/>
    <property type="evidence" value="ECO:0007669"/>
    <property type="project" value="InterPro"/>
</dbReference>
<dbReference type="STRING" id="602072.A0A1R3RX42"/>
<dbReference type="Proteomes" id="UP000188318">
    <property type="component" value="Unassembled WGS sequence"/>
</dbReference>
<keyword evidence="2" id="KW-0812">Transmembrane</keyword>
<evidence type="ECO:0000256" key="2">
    <source>
        <dbReference type="SAM" id="Phobius"/>
    </source>
</evidence>
<feature type="compositionally biased region" description="Polar residues" evidence="1">
    <location>
        <begin position="486"/>
        <end position="495"/>
    </location>
</feature>
<gene>
    <name evidence="3" type="ORF">ASPCADRAFT_140571</name>
</gene>
<feature type="region of interest" description="Disordered" evidence="1">
    <location>
        <begin position="396"/>
        <end position="553"/>
    </location>
</feature>
<dbReference type="PANTHER" id="PTHR36424:SF1">
    <property type="entry name" value="LOW AFFINITY K(+) TRANSPORTER 1-RELATED"/>
    <property type="match status" value="1"/>
</dbReference>
<feature type="transmembrane region" description="Helical" evidence="2">
    <location>
        <begin position="224"/>
        <end position="257"/>
    </location>
</feature>
<evidence type="ECO:0000313" key="4">
    <source>
        <dbReference type="Proteomes" id="UP000188318"/>
    </source>
</evidence>
<dbReference type="OrthoDB" id="2128042at2759"/>
<keyword evidence="2" id="KW-0472">Membrane</keyword>
<feature type="transmembrane region" description="Helical" evidence="2">
    <location>
        <begin position="37"/>
        <end position="59"/>
    </location>
</feature>
<feature type="transmembrane region" description="Helical" evidence="2">
    <location>
        <begin position="79"/>
        <end position="97"/>
    </location>
</feature>
<protein>
    <recommendedName>
        <fullName evidence="5">Pheromone-regulated membrane protein</fullName>
    </recommendedName>
</protein>
<feature type="compositionally biased region" description="Polar residues" evidence="1">
    <location>
        <begin position="760"/>
        <end position="784"/>
    </location>
</feature>
<feature type="region of interest" description="Disordered" evidence="1">
    <location>
        <begin position="340"/>
        <end position="366"/>
    </location>
</feature>
<dbReference type="AlphaFoldDB" id="A0A1R3RX42"/>
<feature type="compositionally biased region" description="Low complexity" evidence="1">
    <location>
        <begin position="826"/>
        <end position="841"/>
    </location>
</feature>
<keyword evidence="2" id="KW-1133">Transmembrane helix</keyword>
<keyword evidence="4" id="KW-1185">Reference proteome</keyword>
<dbReference type="OMA" id="DLTHAND"/>
<feature type="compositionally biased region" description="Pro residues" evidence="1">
    <location>
        <begin position="405"/>
        <end position="418"/>
    </location>
</feature>
<organism evidence="3 4">
    <name type="scientific">Aspergillus carbonarius (strain ITEM 5010)</name>
    <dbReference type="NCBI Taxonomy" id="602072"/>
    <lineage>
        <taxon>Eukaryota</taxon>
        <taxon>Fungi</taxon>
        <taxon>Dikarya</taxon>
        <taxon>Ascomycota</taxon>
        <taxon>Pezizomycotina</taxon>
        <taxon>Eurotiomycetes</taxon>
        <taxon>Eurotiomycetidae</taxon>
        <taxon>Eurotiales</taxon>
        <taxon>Aspergillaceae</taxon>
        <taxon>Aspergillus</taxon>
        <taxon>Aspergillus subgen. Circumdati</taxon>
    </lineage>
</organism>
<proteinExistence type="predicted"/>
<feature type="region of interest" description="Disordered" evidence="1">
    <location>
        <begin position="301"/>
        <end position="326"/>
    </location>
</feature>
<evidence type="ECO:0000256" key="1">
    <source>
        <dbReference type="SAM" id="MobiDB-lite"/>
    </source>
</evidence>
<feature type="compositionally biased region" description="Basic and acidic residues" evidence="1">
    <location>
        <begin position="786"/>
        <end position="798"/>
    </location>
</feature>
<dbReference type="EMBL" id="KV907495">
    <property type="protein sequence ID" value="OOF99017.1"/>
    <property type="molecule type" value="Genomic_DNA"/>
</dbReference>
<dbReference type="InterPro" id="IPR031606">
    <property type="entry name" value="Kch1/2"/>
</dbReference>
<dbReference type="VEuPathDB" id="FungiDB:ASPCADRAFT_140571"/>
<dbReference type="Pfam" id="PF16944">
    <property type="entry name" value="KCH"/>
    <property type="match status" value="1"/>
</dbReference>